<dbReference type="PANTHER" id="PTHR14226:SF78">
    <property type="entry name" value="SLR0060 PROTEIN"/>
    <property type="match status" value="1"/>
</dbReference>
<evidence type="ECO:0000259" key="5">
    <source>
        <dbReference type="PROSITE" id="PS51635"/>
    </source>
</evidence>
<gene>
    <name evidence="6" type="ORF">ACFQ1M_01260</name>
</gene>
<dbReference type="InterPro" id="IPR002641">
    <property type="entry name" value="PNPLA_dom"/>
</dbReference>
<dbReference type="RefSeq" id="WP_386402667.1">
    <property type="nucleotide sequence ID" value="NZ_JBHTJH010000001.1"/>
</dbReference>
<name>A0ABW3CUG1_9FLAO</name>
<keyword evidence="2 4" id="KW-0442">Lipid degradation</keyword>
<reference evidence="7" key="1">
    <citation type="journal article" date="2019" name="Int. J. Syst. Evol. Microbiol.">
        <title>The Global Catalogue of Microorganisms (GCM) 10K type strain sequencing project: providing services to taxonomists for standard genome sequencing and annotation.</title>
        <authorList>
            <consortium name="The Broad Institute Genomics Platform"/>
            <consortium name="The Broad Institute Genome Sequencing Center for Infectious Disease"/>
            <person name="Wu L."/>
            <person name="Ma J."/>
        </authorList>
    </citation>
    <scope>NUCLEOTIDE SEQUENCE [LARGE SCALE GENOMIC DNA]</scope>
    <source>
        <strain evidence="7">CCUG 62952</strain>
    </source>
</reference>
<dbReference type="EMBL" id="JBHTJH010000001">
    <property type="protein sequence ID" value="MFD0860820.1"/>
    <property type="molecule type" value="Genomic_DNA"/>
</dbReference>
<keyword evidence="7" id="KW-1185">Reference proteome</keyword>
<accession>A0ABW3CUG1</accession>
<dbReference type="PANTHER" id="PTHR14226">
    <property type="entry name" value="NEUROPATHY TARGET ESTERASE/SWISS CHEESE D.MELANOGASTER"/>
    <property type="match status" value="1"/>
</dbReference>
<evidence type="ECO:0000313" key="6">
    <source>
        <dbReference type="EMBL" id="MFD0860820.1"/>
    </source>
</evidence>
<sequence length="260" mass="28854">MKLEEFTSKKVGIVLSGGGIKGMAHIGVLEALSERGILPQIVSGASAGALIGALYAKDIAPEEMLRFFKNTPLFRYNFFTLYKPGLIDTERYRGFFEDYFPEDNFSELHRQLFVVATNLEKGESVIFEEGPLIKALLASAALPPVFSPVEIDNLHYTDGGVMNNFPVEPLVGKCDLIIGSYVTAMREVDRSGFSSSLQLTNRANLLLMHANCLPKLDIPDLLFIPEHLDRIGILDKKGIEQAYIMGYDHASRLLDKELVV</sequence>
<dbReference type="Proteomes" id="UP001596978">
    <property type="component" value="Unassembled WGS sequence"/>
</dbReference>
<dbReference type="SUPFAM" id="SSF52151">
    <property type="entry name" value="FabD/lysophospholipase-like"/>
    <property type="match status" value="1"/>
</dbReference>
<dbReference type="PROSITE" id="PS51635">
    <property type="entry name" value="PNPLA"/>
    <property type="match status" value="1"/>
</dbReference>
<evidence type="ECO:0000256" key="4">
    <source>
        <dbReference type="PROSITE-ProRule" id="PRU01161"/>
    </source>
</evidence>
<evidence type="ECO:0000256" key="1">
    <source>
        <dbReference type="ARBA" id="ARBA00022801"/>
    </source>
</evidence>
<feature type="active site" description="Nucleophile" evidence="4">
    <location>
        <position position="46"/>
    </location>
</feature>
<evidence type="ECO:0000256" key="2">
    <source>
        <dbReference type="ARBA" id="ARBA00022963"/>
    </source>
</evidence>
<feature type="short sequence motif" description="GXGXXG" evidence="4">
    <location>
        <begin position="17"/>
        <end position="22"/>
    </location>
</feature>
<dbReference type="CDD" id="cd07205">
    <property type="entry name" value="Pat_PNPLA6_PNPLA7_NTE1_like"/>
    <property type="match status" value="1"/>
</dbReference>
<dbReference type="Gene3D" id="3.40.1090.10">
    <property type="entry name" value="Cytosolic phospholipase A2 catalytic domain"/>
    <property type="match status" value="1"/>
</dbReference>
<keyword evidence="3 4" id="KW-0443">Lipid metabolism</keyword>
<dbReference type="InterPro" id="IPR016035">
    <property type="entry name" value="Acyl_Trfase/lysoPLipase"/>
</dbReference>
<comment type="caution">
    <text evidence="6">The sequence shown here is derived from an EMBL/GenBank/DDBJ whole genome shotgun (WGS) entry which is preliminary data.</text>
</comment>
<feature type="short sequence motif" description="DGA/G" evidence="4">
    <location>
        <begin position="158"/>
        <end position="160"/>
    </location>
</feature>
<proteinExistence type="predicted"/>
<keyword evidence="1 4" id="KW-0378">Hydrolase</keyword>
<evidence type="ECO:0000313" key="7">
    <source>
        <dbReference type="Proteomes" id="UP001596978"/>
    </source>
</evidence>
<feature type="short sequence motif" description="GXSXG" evidence="4">
    <location>
        <begin position="44"/>
        <end position="48"/>
    </location>
</feature>
<dbReference type="InterPro" id="IPR050301">
    <property type="entry name" value="NTE"/>
</dbReference>
<evidence type="ECO:0000256" key="3">
    <source>
        <dbReference type="ARBA" id="ARBA00023098"/>
    </source>
</evidence>
<feature type="domain" description="PNPLA" evidence="5">
    <location>
        <begin position="13"/>
        <end position="171"/>
    </location>
</feature>
<organism evidence="6 7">
    <name type="scientific">Sungkyunkwania multivorans</name>
    <dbReference type="NCBI Taxonomy" id="1173618"/>
    <lineage>
        <taxon>Bacteria</taxon>
        <taxon>Pseudomonadati</taxon>
        <taxon>Bacteroidota</taxon>
        <taxon>Flavobacteriia</taxon>
        <taxon>Flavobacteriales</taxon>
        <taxon>Flavobacteriaceae</taxon>
        <taxon>Sungkyunkwania</taxon>
    </lineage>
</organism>
<feature type="active site" description="Proton acceptor" evidence="4">
    <location>
        <position position="158"/>
    </location>
</feature>
<protein>
    <submittedName>
        <fullName evidence="6">Patatin-like phospholipase family protein</fullName>
    </submittedName>
</protein>
<dbReference type="Pfam" id="PF01734">
    <property type="entry name" value="Patatin"/>
    <property type="match status" value="1"/>
</dbReference>